<accession>M7BI61</accession>
<name>M7BI61_CHEMY</name>
<evidence type="ECO:0000313" key="2">
    <source>
        <dbReference type="EMBL" id="EMP36864.1"/>
    </source>
</evidence>
<protein>
    <submittedName>
        <fullName evidence="2">Uncharacterized protein</fullName>
    </submittedName>
</protein>
<gene>
    <name evidence="2" type="ORF">UY3_05948</name>
</gene>
<evidence type="ECO:0000313" key="3">
    <source>
        <dbReference type="Proteomes" id="UP000031443"/>
    </source>
</evidence>
<dbReference type="Proteomes" id="UP000031443">
    <property type="component" value="Unassembled WGS sequence"/>
</dbReference>
<dbReference type="EMBL" id="KB523583">
    <property type="protein sequence ID" value="EMP36864.1"/>
    <property type="molecule type" value="Genomic_DNA"/>
</dbReference>
<feature type="region of interest" description="Disordered" evidence="1">
    <location>
        <begin position="106"/>
        <end position="141"/>
    </location>
</feature>
<sequence length="169" mass="19518">MVCLVSQERPEGCGRAVGSGKMQPLFDSIEPTLSRRLSTRHHEPQQQHRMAPFQKPLVKLQLFMAHKLLPTPRWYEYRWVPLPRPYEPPPWPYWDSWVTYRQQFSRASSTSHHRKGQPTSSARSRRRDPQEESCGANEEVSPIANVFSSSIGEAVMPPPPSLTDDFEHV</sequence>
<dbReference type="AlphaFoldDB" id="M7BI61"/>
<reference evidence="3" key="1">
    <citation type="journal article" date="2013" name="Nat. Genet.">
        <title>The draft genomes of soft-shell turtle and green sea turtle yield insights into the development and evolution of the turtle-specific body plan.</title>
        <authorList>
            <person name="Wang Z."/>
            <person name="Pascual-Anaya J."/>
            <person name="Zadissa A."/>
            <person name="Li W."/>
            <person name="Niimura Y."/>
            <person name="Huang Z."/>
            <person name="Li C."/>
            <person name="White S."/>
            <person name="Xiong Z."/>
            <person name="Fang D."/>
            <person name="Wang B."/>
            <person name="Ming Y."/>
            <person name="Chen Y."/>
            <person name="Zheng Y."/>
            <person name="Kuraku S."/>
            <person name="Pignatelli M."/>
            <person name="Herrero J."/>
            <person name="Beal K."/>
            <person name="Nozawa M."/>
            <person name="Li Q."/>
            <person name="Wang J."/>
            <person name="Zhang H."/>
            <person name="Yu L."/>
            <person name="Shigenobu S."/>
            <person name="Wang J."/>
            <person name="Liu J."/>
            <person name="Flicek P."/>
            <person name="Searle S."/>
            <person name="Wang J."/>
            <person name="Kuratani S."/>
            <person name="Yin Y."/>
            <person name="Aken B."/>
            <person name="Zhang G."/>
            <person name="Irie N."/>
        </authorList>
    </citation>
    <scope>NUCLEOTIDE SEQUENCE [LARGE SCALE GENOMIC DNA]</scope>
</reference>
<proteinExistence type="predicted"/>
<organism evidence="2 3">
    <name type="scientific">Chelonia mydas</name>
    <name type="common">Green sea-turtle</name>
    <name type="synonym">Chelonia agassizi</name>
    <dbReference type="NCBI Taxonomy" id="8469"/>
    <lineage>
        <taxon>Eukaryota</taxon>
        <taxon>Metazoa</taxon>
        <taxon>Chordata</taxon>
        <taxon>Craniata</taxon>
        <taxon>Vertebrata</taxon>
        <taxon>Euteleostomi</taxon>
        <taxon>Archelosauria</taxon>
        <taxon>Testudinata</taxon>
        <taxon>Testudines</taxon>
        <taxon>Cryptodira</taxon>
        <taxon>Durocryptodira</taxon>
        <taxon>Americhelydia</taxon>
        <taxon>Chelonioidea</taxon>
        <taxon>Cheloniidae</taxon>
        <taxon>Chelonia</taxon>
    </lineage>
</organism>
<keyword evidence="3" id="KW-1185">Reference proteome</keyword>
<evidence type="ECO:0000256" key="1">
    <source>
        <dbReference type="SAM" id="MobiDB-lite"/>
    </source>
</evidence>